<organism evidence="2 3">
    <name type="scientific">Austropuccinia psidii MF-1</name>
    <dbReference type="NCBI Taxonomy" id="1389203"/>
    <lineage>
        <taxon>Eukaryota</taxon>
        <taxon>Fungi</taxon>
        <taxon>Dikarya</taxon>
        <taxon>Basidiomycota</taxon>
        <taxon>Pucciniomycotina</taxon>
        <taxon>Pucciniomycetes</taxon>
        <taxon>Pucciniales</taxon>
        <taxon>Sphaerophragmiaceae</taxon>
        <taxon>Austropuccinia</taxon>
    </lineage>
</organism>
<reference evidence="2" key="1">
    <citation type="submission" date="2021-03" db="EMBL/GenBank/DDBJ databases">
        <title>Draft genome sequence of rust myrtle Austropuccinia psidii MF-1, a brazilian biotype.</title>
        <authorList>
            <person name="Quecine M.C."/>
            <person name="Pachon D.M.R."/>
            <person name="Bonatelli M.L."/>
            <person name="Correr F.H."/>
            <person name="Franceschini L.M."/>
            <person name="Leite T.F."/>
            <person name="Margarido G.R.A."/>
            <person name="Almeida C.A."/>
            <person name="Ferrarezi J.A."/>
            <person name="Labate C.A."/>
        </authorList>
    </citation>
    <scope>NUCLEOTIDE SEQUENCE</scope>
    <source>
        <strain evidence="2">MF-1</strain>
    </source>
</reference>
<gene>
    <name evidence="2" type="ORF">O181_064243</name>
</gene>
<evidence type="ECO:0000313" key="2">
    <source>
        <dbReference type="EMBL" id="MBW0524528.1"/>
    </source>
</evidence>
<keyword evidence="3" id="KW-1185">Reference proteome</keyword>
<protein>
    <submittedName>
        <fullName evidence="2">Uncharacterized protein</fullName>
    </submittedName>
</protein>
<dbReference type="AlphaFoldDB" id="A0A9Q3I1E9"/>
<dbReference type="EMBL" id="AVOT02031109">
    <property type="protein sequence ID" value="MBW0524528.1"/>
    <property type="molecule type" value="Genomic_DNA"/>
</dbReference>
<proteinExistence type="predicted"/>
<feature type="compositionally biased region" description="Basic and acidic residues" evidence="1">
    <location>
        <begin position="38"/>
        <end position="50"/>
    </location>
</feature>
<feature type="compositionally biased region" description="Low complexity" evidence="1">
    <location>
        <begin position="51"/>
        <end position="61"/>
    </location>
</feature>
<name>A0A9Q3I1E9_9BASI</name>
<sequence>MHFSTKSIKSLQTCEKISGPSQHLKVTEWMASIDGKEEYDAFNSRTEEKQSSTTQTGSKTSPKQPKTQKNHAARATESQRFNNMPWKMCFSFPEP</sequence>
<accession>A0A9Q3I1E9</accession>
<evidence type="ECO:0000313" key="3">
    <source>
        <dbReference type="Proteomes" id="UP000765509"/>
    </source>
</evidence>
<dbReference type="Proteomes" id="UP000765509">
    <property type="component" value="Unassembled WGS sequence"/>
</dbReference>
<feature type="region of interest" description="Disordered" evidence="1">
    <location>
        <begin position="38"/>
        <end position="81"/>
    </location>
</feature>
<evidence type="ECO:0000256" key="1">
    <source>
        <dbReference type="SAM" id="MobiDB-lite"/>
    </source>
</evidence>
<comment type="caution">
    <text evidence="2">The sequence shown here is derived from an EMBL/GenBank/DDBJ whole genome shotgun (WGS) entry which is preliminary data.</text>
</comment>